<dbReference type="GO" id="GO:0004499">
    <property type="term" value="F:N,N-dimethylaniline monooxygenase activity"/>
    <property type="evidence" value="ECO:0007669"/>
    <property type="project" value="InterPro"/>
</dbReference>
<evidence type="ECO:0000256" key="3">
    <source>
        <dbReference type="ARBA" id="ARBA00022827"/>
    </source>
</evidence>
<accession>A0AAV2QT12</accession>
<proteinExistence type="inferred from homology"/>
<reference evidence="5 6" key="1">
    <citation type="submission" date="2024-05" db="EMBL/GenBank/DDBJ databases">
        <authorList>
            <person name="Wallberg A."/>
        </authorList>
    </citation>
    <scope>NUCLEOTIDE SEQUENCE [LARGE SCALE GENOMIC DNA]</scope>
</reference>
<organism evidence="5 6">
    <name type="scientific">Meganyctiphanes norvegica</name>
    <name type="common">Northern krill</name>
    <name type="synonym">Thysanopoda norvegica</name>
    <dbReference type="NCBI Taxonomy" id="48144"/>
    <lineage>
        <taxon>Eukaryota</taxon>
        <taxon>Metazoa</taxon>
        <taxon>Ecdysozoa</taxon>
        <taxon>Arthropoda</taxon>
        <taxon>Crustacea</taxon>
        <taxon>Multicrustacea</taxon>
        <taxon>Malacostraca</taxon>
        <taxon>Eumalacostraca</taxon>
        <taxon>Eucarida</taxon>
        <taxon>Euphausiacea</taxon>
        <taxon>Euphausiidae</taxon>
        <taxon>Meganyctiphanes</taxon>
    </lineage>
</organism>
<dbReference type="AlphaFoldDB" id="A0AAV2QT12"/>
<gene>
    <name evidence="5" type="ORF">MNOR_LOCUS15901</name>
</gene>
<keyword evidence="4" id="KW-0560">Oxidoreductase</keyword>
<evidence type="ECO:0008006" key="7">
    <source>
        <dbReference type="Google" id="ProtNLM"/>
    </source>
</evidence>
<dbReference type="GO" id="GO:0050660">
    <property type="term" value="F:flavin adenine dinucleotide binding"/>
    <property type="evidence" value="ECO:0007669"/>
    <property type="project" value="InterPro"/>
</dbReference>
<dbReference type="Gene3D" id="3.50.50.60">
    <property type="entry name" value="FAD/NAD(P)-binding domain"/>
    <property type="match status" value="1"/>
</dbReference>
<dbReference type="GO" id="GO:0050661">
    <property type="term" value="F:NADP binding"/>
    <property type="evidence" value="ECO:0007669"/>
    <property type="project" value="InterPro"/>
</dbReference>
<evidence type="ECO:0000313" key="5">
    <source>
        <dbReference type="EMBL" id="CAL4097083.1"/>
    </source>
</evidence>
<dbReference type="SUPFAM" id="SSF51905">
    <property type="entry name" value="FAD/NAD(P)-binding domain"/>
    <property type="match status" value="1"/>
</dbReference>
<dbReference type="PANTHER" id="PTHR23023">
    <property type="entry name" value="DIMETHYLANILINE MONOOXYGENASE"/>
    <property type="match status" value="1"/>
</dbReference>
<dbReference type="EMBL" id="CAXKWB010010165">
    <property type="protein sequence ID" value="CAL4097083.1"/>
    <property type="molecule type" value="Genomic_DNA"/>
</dbReference>
<comment type="caution">
    <text evidence="5">The sequence shown here is derived from an EMBL/GenBank/DDBJ whole genome shotgun (WGS) entry which is preliminary data.</text>
</comment>
<protein>
    <recommendedName>
        <fullName evidence="7">Flavin-containing monooxygenase</fullName>
    </recommendedName>
</protein>
<sequence>MRLGLLNNCKKMVQIGVIGAGAGGLCAARHILATGNMKPIVWEQSERVGGTWVYNPDVGIDKHGLPIHSSMYKSLKTNLPKEVMAFPDFPFADSEKSFIHHKEVLRYLEDYTEYFKIAEHIKFGHHVESVSPVIQAEGESPSWKVTVTDLASKTTSTTTCEGLIVCNGFY</sequence>
<dbReference type="InterPro" id="IPR036188">
    <property type="entry name" value="FAD/NAD-bd_sf"/>
</dbReference>
<keyword evidence="6" id="KW-1185">Reference proteome</keyword>
<dbReference type="Proteomes" id="UP001497623">
    <property type="component" value="Unassembled WGS sequence"/>
</dbReference>
<comment type="similarity">
    <text evidence="1">Belongs to the FMO family.</text>
</comment>
<evidence type="ECO:0000256" key="1">
    <source>
        <dbReference type="ARBA" id="ARBA00009183"/>
    </source>
</evidence>
<keyword evidence="3" id="KW-0274">FAD</keyword>
<dbReference type="InterPro" id="IPR020946">
    <property type="entry name" value="Flavin_mOase-like"/>
</dbReference>
<name>A0AAV2QT12_MEGNR</name>
<evidence type="ECO:0000256" key="4">
    <source>
        <dbReference type="ARBA" id="ARBA00023002"/>
    </source>
</evidence>
<evidence type="ECO:0000313" key="6">
    <source>
        <dbReference type="Proteomes" id="UP001497623"/>
    </source>
</evidence>
<feature type="non-terminal residue" evidence="5">
    <location>
        <position position="170"/>
    </location>
</feature>
<keyword evidence="2" id="KW-0285">Flavoprotein</keyword>
<dbReference type="Pfam" id="PF00743">
    <property type="entry name" value="FMO-like"/>
    <property type="match status" value="1"/>
</dbReference>
<evidence type="ECO:0000256" key="2">
    <source>
        <dbReference type="ARBA" id="ARBA00022630"/>
    </source>
</evidence>
<dbReference type="PRINTS" id="PR00419">
    <property type="entry name" value="ADXRDTASE"/>
</dbReference>
<dbReference type="InterPro" id="IPR050346">
    <property type="entry name" value="FMO-like"/>
</dbReference>